<gene>
    <name evidence="4" type="primary">PGRP_2</name>
    <name evidence="4" type="ORF">AVEN_44401_1</name>
</gene>
<dbReference type="PANTHER" id="PTHR11022">
    <property type="entry name" value="PEPTIDOGLYCAN RECOGNITION PROTEIN"/>
    <property type="match status" value="1"/>
</dbReference>
<dbReference type="GO" id="GO:0008270">
    <property type="term" value="F:zinc ion binding"/>
    <property type="evidence" value="ECO:0007669"/>
    <property type="project" value="InterPro"/>
</dbReference>
<evidence type="ECO:0000313" key="5">
    <source>
        <dbReference type="Proteomes" id="UP000499080"/>
    </source>
</evidence>
<dbReference type="OrthoDB" id="10001926at2759"/>
<dbReference type="CDD" id="cd06583">
    <property type="entry name" value="PGRP"/>
    <property type="match status" value="1"/>
</dbReference>
<evidence type="ECO:0000256" key="1">
    <source>
        <dbReference type="ARBA" id="ARBA00007553"/>
    </source>
</evidence>
<dbReference type="SMART" id="SM00701">
    <property type="entry name" value="PGRP"/>
    <property type="match status" value="1"/>
</dbReference>
<evidence type="ECO:0000259" key="3">
    <source>
        <dbReference type="SMART" id="SM00701"/>
    </source>
</evidence>
<dbReference type="Pfam" id="PF01510">
    <property type="entry name" value="Amidase_2"/>
    <property type="match status" value="1"/>
</dbReference>
<reference evidence="4 5" key="1">
    <citation type="journal article" date="2019" name="Sci. Rep.">
        <title>Orb-weaving spider Araneus ventricosus genome elucidates the spidroin gene catalogue.</title>
        <authorList>
            <person name="Kono N."/>
            <person name="Nakamura H."/>
            <person name="Ohtoshi R."/>
            <person name="Moran D.A.P."/>
            <person name="Shinohara A."/>
            <person name="Yoshida Y."/>
            <person name="Fujiwara M."/>
            <person name="Mori M."/>
            <person name="Tomita M."/>
            <person name="Arakawa K."/>
        </authorList>
    </citation>
    <scope>NUCLEOTIDE SEQUENCE [LARGE SCALE GENOMIC DNA]</scope>
</reference>
<keyword evidence="2" id="KW-0732">Signal</keyword>
<name>A0A4Y2EZ67_ARAVE</name>
<dbReference type="SUPFAM" id="SSF55846">
    <property type="entry name" value="N-acetylmuramoyl-L-alanine amidase-like"/>
    <property type="match status" value="1"/>
</dbReference>
<dbReference type="GO" id="GO:0008745">
    <property type="term" value="F:N-acetylmuramoyl-L-alanine amidase activity"/>
    <property type="evidence" value="ECO:0007669"/>
    <property type="project" value="InterPro"/>
</dbReference>
<feature type="chain" id="PRO_5021215728" evidence="2">
    <location>
        <begin position="17"/>
        <end position="105"/>
    </location>
</feature>
<keyword evidence="5" id="KW-1185">Reference proteome</keyword>
<comment type="caution">
    <text evidence="4">The sequence shown here is derived from an EMBL/GenBank/DDBJ whole genome shotgun (WGS) entry which is preliminary data.</text>
</comment>
<organism evidence="4 5">
    <name type="scientific">Araneus ventricosus</name>
    <name type="common">Orbweaver spider</name>
    <name type="synonym">Epeira ventricosa</name>
    <dbReference type="NCBI Taxonomy" id="182803"/>
    <lineage>
        <taxon>Eukaryota</taxon>
        <taxon>Metazoa</taxon>
        <taxon>Ecdysozoa</taxon>
        <taxon>Arthropoda</taxon>
        <taxon>Chelicerata</taxon>
        <taxon>Arachnida</taxon>
        <taxon>Araneae</taxon>
        <taxon>Araneomorphae</taxon>
        <taxon>Entelegynae</taxon>
        <taxon>Araneoidea</taxon>
        <taxon>Araneidae</taxon>
        <taxon>Araneus</taxon>
    </lineage>
</organism>
<dbReference type="Gene3D" id="3.40.80.10">
    <property type="entry name" value="Peptidoglycan recognition protein-like"/>
    <property type="match status" value="1"/>
</dbReference>
<evidence type="ECO:0000313" key="4">
    <source>
        <dbReference type="EMBL" id="GBM33569.1"/>
    </source>
</evidence>
<dbReference type="AlphaFoldDB" id="A0A4Y2EZ67"/>
<dbReference type="GO" id="GO:0009253">
    <property type="term" value="P:peptidoglycan catabolic process"/>
    <property type="evidence" value="ECO:0007669"/>
    <property type="project" value="InterPro"/>
</dbReference>
<dbReference type="InterPro" id="IPR006619">
    <property type="entry name" value="PGRP_domain_met/bac"/>
</dbReference>
<dbReference type="InterPro" id="IPR002502">
    <property type="entry name" value="Amidase_domain"/>
</dbReference>
<dbReference type="PANTHER" id="PTHR11022:SF41">
    <property type="entry name" value="PEPTIDOGLYCAN-RECOGNITION PROTEIN LC-RELATED"/>
    <property type="match status" value="1"/>
</dbReference>
<feature type="domain" description="Peptidoglycan recognition protein family" evidence="3">
    <location>
        <begin position="7"/>
        <end position="87"/>
    </location>
</feature>
<dbReference type="EMBL" id="BGPR01094127">
    <property type="protein sequence ID" value="GBM33569.1"/>
    <property type="molecule type" value="Genomic_DNA"/>
</dbReference>
<feature type="signal peptide" evidence="2">
    <location>
        <begin position="1"/>
        <end position="16"/>
    </location>
</feature>
<dbReference type="Proteomes" id="UP000499080">
    <property type="component" value="Unassembled WGS sequence"/>
</dbReference>
<comment type="similarity">
    <text evidence="1">Belongs to the N-acetylmuramoyl-L-alanine amidase 2 family.</text>
</comment>
<sequence length="105" mass="11753">MFLLCSLSIFIRTEWADIVNSFLVGGDGRIYEGRGWKTVGAHTYGCNSKAIGISFMGNFEKAQPSATMIDAAMKLIDCEVEKVCDLIYKEIFLQFSDTLRRDLGI</sequence>
<protein>
    <submittedName>
        <fullName evidence="4">Peptidoglycan recognition protein</fullName>
    </submittedName>
</protein>
<evidence type="ECO:0000256" key="2">
    <source>
        <dbReference type="SAM" id="SignalP"/>
    </source>
</evidence>
<dbReference type="InterPro" id="IPR036505">
    <property type="entry name" value="Amidase/PGRP_sf"/>
</dbReference>
<proteinExistence type="inferred from homology"/>
<dbReference type="InterPro" id="IPR015510">
    <property type="entry name" value="PGRP"/>
</dbReference>
<accession>A0A4Y2EZ67</accession>